<dbReference type="InterPro" id="IPR003959">
    <property type="entry name" value="ATPase_AAA_core"/>
</dbReference>
<name>A0A6L8T1W7_9FIRM</name>
<dbReference type="InterPro" id="IPR041569">
    <property type="entry name" value="AAA_lid_3"/>
</dbReference>
<dbReference type="PANTHER" id="PTHR42960:SF1">
    <property type="entry name" value="YCF46 PROTEIN"/>
    <property type="match status" value="1"/>
</dbReference>
<dbReference type="InterPro" id="IPR052381">
    <property type="entry name" value="AAA_domain_protein"/>
</dbReference>
<evidence type="ECO:0000256" key="1">
    <source>
        <dbReference type="ARBA" id="ARBA00022741"/>
    </source>
</evidence>
<accession>A0A6L8T1W7</accession>
<dbReference type="EMBL" id="WWVQ01000012">
    <property type="protein sequence ID" value="MZL32932.1"/>
    <property type="molecule type" value="Genomic_DNA"/>
</dbReference>
<dbReference type="InterPro" id="IPR027417">
    <property type="entry name" value="P-loop_NTPase"/>
</dbReference>
<dbReference type="GO" id="GO:0016887">
    <property type="term" value="F:ATP hydrolysis activity"/>
    <property type="evidence" value="ECO:0007669"/>
    <property type="project" value="InterPro"/>
</dbReference>
<dbReference type="Proteomes" id="UP000477285">
    <property type="component" value="Unassembled WGS sequence"/>
</dbReference>
<reference evidence="6 7" key="1">
    <citation type="journal article" date="2019" name="Nat. Med.">
        <title>A library of human gut bacterial isolates paired with longitudinal multiomics data enables mechanistic microbiome research.</title>
        <authorList>
            <person name="Poyet M."/>
            <person name="Groussin M."/>
            <person name="Gibbons S.M."/>
            <person name="Avila-Pacheco J."/>
            <person name="Jiang X."/>
            <person name="Kearney S.M."/>
            <person name="Perrotta A.R."/>
            <person name="Berdy B."/>
            <person name="Zhao S."/>
            <person name="Lieberman T.D."/>
            <person name="Swanson P.K."/>
            <person name="Smith M."/>
            <person name="Roesemann S."/>
            <person name="Alexander J.E."/>
            <person name="Rich S.A."/>
            <person name="Livny J."/>
            <person name="Vlamakis H."/>
            <person name="Clish C."/>
            <person name="Bullock K."/>
            <person name="Deik A."/>
            <person name="Scott J."/>
            <person name="Pierce K.A."/>
            <person name="Xavier R.J."/>
            <person name="Alm E.J."/>
        </authorList>
    </citation>
    <scope>NUCLEOTIDE SEQUENCE [LARGE SCALE GENOMIC DNA]</scope>
    <source>
        <strain evidence="6 7">BIOML-A1</strain>
    </source>
</reference>
<sequence>MGNYIATKLEIKNYLFARVPLIVIRTSERERVERMMREISEEMRINIFYYTDVKQVIALHSGNGVSKDVDRDPLSYAQELFRKNRGTTFVIGDVRRISDENAFSREILDSLYLAMETAGTMVLVTPDYVWSRLAQFGLLTVLDYPDEDERENQINKFIAQYNLKYPIEWDAEAIHKAAMLLRGFTEVQIDNILISMLVSNKGLANANLTDLTKQKSKLYAAVPCVEEVAVSADMDVSGLDNLKKWIKERKKLFFISDDILEDYGLTAPKGVLLVGIPGCGKSYSARLFASEWELPLFRFDIGSIYDKWMGESERKMRAALTFIDNMAPCVVWIDEIEKALSVSDSGNDTGKRVLGEFLYWLQESASRVFLVATANNISALPPELFRKGRFSEIFFIDLPTGEERRETIELYLYKCLRKHLTESELDILVEMSEGYSYSDIESVIKEAAQYRLIHQMKQLEFEEIKKYFENNISFANTNPETIKSIREWGQTRAVPASIRKHQ</sequence>
<dbReference type="GO" id="GO:0005524">
    <property type="term" value="F:ATP binding"/>
    <property type="evidence" value="ECO:0007669"/>
    <property type="project" value="UniProtKB-KW"/>
</dbReference>
<dbReference type="InterPro" id="IPR003593">
    <property type="entry name" value="AAA+_ATPase"/>
</dbReference>
<feature type="domain" description="AAA+ ATPase" evidence="5">
    <location>
        <begin position="267"/>
        <end position="400"/>
    </location>
</feature>
<protein>
    <recommendedName>
        <fullName evidence="4">Uncharacterized AAA domain-containing protein ycf46</fullName>
    </recommendedName>
</protein>
<evidence type="ECO:0000256" key="2">
    <source>
        <dbReference type="ARBA" id="ARBA00022840"/>
    </source>
</evidence>
<evidence type="ECO:0000256" key="3">
    <source>
        <dbReference type="ARBA" id="ARBA00038088"/>
    </source>
</evidence>
<comment type="caution">
    <text evidence="6">The sequence shown here is derived from an EMBL/GenBank/DDBJ whole genome shotgun (WGS) entry which is preliminary data.</text>
</comment>
<gene>
    <name evidence="6" type="ORF">GT728_06895</name>
</gene>
<dbReference type="Pfam" id="PF17862">
    <property type="entry name" value="AAA_lid_3"/>
    <property type="match status" value="1"/>
</dbReference>
<organism evidence="6 7">
    <name type="scientific">Blautia wexlerae</name>
    <dbReference type="NCBI Taxonomy" id="418240"/>
    <lineage>
        <taxon>Bacteria</taxon>
        <taxon>Bacillati</taxon>
        <taxon>Bacillota</taxon>
        <taxon>Clostridia</taxon>
        <taxon>Lachnospirales</taxon>
        <taxon>Lachnospiraceae</taxon>
        <taxon>Blautia</taxon>
    </lineage>
</organism>
<dbReference type="RefSeq" id="WP_161233583.1">
    <property type="nucleotide sequence ID" value="NZ_JBDPBK010000015.1"/>
</dbReference>
<comment type="similarity">
    <text evidence="3">Belongs to the AAA ATPase family. Highly divergent.</text>
</comment>
<dbReference type="SUPFAM" id="SSF52540">
    <property type="entry name" value="P-loop containing nucleoside triphosphate hydrolases"/>
    <property type="match status" value="2"/>
</dbReference>
<evidence type="ECO:0000256" key="4">
    <source>
        <dbReference type="ARBA" id="ARBA00040480"/>
    </source>
</evidence>
<dbReference type="Gene3D" id="3.40.50.300">
    <property type="entry name" value="P-loop containing nucleotide triphosphate hydrolases"/>
    <property type="match status" value="1"/>
</dbReference>
<dbReference type="SMART" id="SM00382">
    <property type="entry name" value="AAA"/>
    <property type="match status" value="1"/>
</dbReference>
<keyword evidence="1" id="KW-0547">Nucleotide-binding</keyword>
<dbReference type="Pfam" id="PF00004">
    <property type="entry name" value="AAA"/>
    <property type="match status" value="1"/>
</dbReference>
<proteinExistence type="inferred from homology"/>
<keyword evidence="2" id="KW-0067">ATP-binding</keyword>
<dbReference type="AlphaFoldDB" id="A0A6L8T1W7"/>
<dbReference type="PANTHER" id="PTHR42960">
    <property type="entry name" value="YCF46 PROTEIN"/>
    <property type="match status" value="1"/>
</dbReference>
<evidence type="ECO:0000313" key="7">
    <source>
        <dbReference type="Proteomes" id="UP000477285"/>
    </source>
</evidence>
<dbReference type="Gene3D" id="1.10.8.60">
    <property type="match status" value="1"/>
</dbReference>
<evidence type="ECO:0000313" key="6">
    <source>
        <dbReference type="EMBL" id="MZL32932.1"/>
    </source>
</evidence>
<evidence type="ECO:0000259" key="5">
    <source>
        <dbReference type="SMART" id="SM00382"/>
    </source>
</evidence>